<dbReference type="RefSeq" id="WP_118034723.1">
    <property type="nucleotide sequence ID" value="NZ_JBCJBY010000002.1"/>
</dbReference>
<dbReference type="Proteomes" id="UP000284220">
    <property type="component" value="Unassembled WGS sequence"/>
</dbReference>
<feature type="region of interest" description="Disordered" evidence="1">
    <location>
        <begin position="1"/>
        <end position="22"/>
    </location>
</feature>
<evidence type="ECO:0000313" key="2">
    <source>
        <dbReference type="EMBL" id="RHG18903.1"/>
    </source>
</evidence>
<reference evidence="2 3" key="1">
    <citation type="submission" date="2018-08" db="EMBL/GenBank/DDBJ databases">
        <title>A genome reference for cultivated species of the human gut microbiota.</title>
        <authorList>
            <person name="Zou Y."/>
            <person name="Xue W."/>
            <person name="Luo G."/>
        </authorList>
    </citation>
    <scope>NUCLEOTIDE SEQUENCE [LARGE SCALE GENOMIC DNA]</scope>
    <source>
        <strain evidence="2 3">AM22-9LB</strain>
    </source>
</reference>
<organism evidence="2 3">
    <name type="scientific">Blautia obeum</name>
    <dbReference type="NCBI Taxonomy" id="40520"/>
    <lineage>
        <taxon>Bacteria</taxon>
        <taxon>Bacillati</taxon>
        <taxon>Bacillota</taxon>
        <taxon>Clostridia</taxon>
        <taxon>Lachnospirales</taxon>
        <taxon>Lachnospiraceae</taxon>
        <taxon>Blautia</taxon>
    </lineage>
</organism>
<feature type="compositionally biased region" description="Polar residues" evidence="1">
    <location>
        <begin position="10"/>
        <end position="19"/>
    </location>
</feature>
<protein>
    <submittedName>
        <fullName evidence="2">Uncharacterized protein</fullName>
    </submittedName>
</protein>
<proteinExistence type="predicted"/>
<evidence type="ECO:0000256" key="1">
    <source>
        <dbReference type="SAM" id="MobiDB-lite"/>
    </source>
</evidence>
<dbReference type="AlphaFoldDB" id="A0A414SHX2"/>
<name>A0A414SHX2_9FIRM</name>
<dbReference type="EMBL" id="QRHZ01000002">
    <property type="protein sequence ID" value="RHG18903.1"/>
    <property type="molecule type" value="Genomic_DNA"/>
</dbReference>
<accession>A0A414SHX2</accession>
<gene>
    <name evidence="2" type="ORF">DW272_06360</name>
</gene>
<sequence length="89" mass="10024">MPWKEKQDAITGQQASSSAIERKTRCNHQAASILNCHRKKKQDAITGLQASSSAIERKARCNYQAASIFKCHRKKNKMQSPGCKHLQVQ</sequence>
<comment type="caution">
    <text evidence="2">The sequence shown here is derived from an EMBL/GenBank/DDBJ whole genome shotgun (WGS) entry which is preliminary data.</text>
</comment>
<evidence type="ECO:0000313" key="3">
    <source>
        <dbReference type="Proteomes" id="UP000284220"/>
    </source>
</evidence>